<protein>
    <submittedName>
        <fullName evidence="1">Uncharacterized protein</fullName>
    </submittedName>
</protein>
<gene>
    <name evidence="1" type="ORF">H8R26_09450</name>
</gene>
<dbReference type="Proteomes" id="UP000621670">
    <property type="component" value="Unassembled WGS sequence"/>
</dbReference>
<dbReference type="RefSeq" id="WP_166136307.1">
    <property type="nucleotide sequence ID" value="NZ_JAAOBY010000005.1"/>
</dbReference>
<name>A0ABR7JGM2_9FLAO</name>
<comment type="caution">
    <text evidence="1">The sequence shown here is derived from an EMBL/GenBank/DDBJ whole genome shotgun (WGS) entry which is preliminary data.</text>
</comment>
<dbReference type="Gene3D" id="3.40.50.2000">
    <property type="entry name" value="Glycogen Phosphorylase B"/>
    <property type="match status" value="2"/>
</dbReference>
<proteinExistence type="predicted"/>
<reference evidence="1 2" key="1">
    <citation type="submission" date="2020-08" db="EMBL/GenBank/DDBJ databases">
        <title>Description of novel Flavobacterium F-400 isolate.</title>
        <authorList>
            <person name="Saticioglu I."/>
            <person name="Duman M."/>
            <person name="Altun S."/>
        </authorList>
    </citation>
    <scope>NUCLEOTIDE SEQUENCE [LARGE SCALE GENOMIC DNA]</scope>
    <source>
        <strain evidence="1 2">F-400</strain>
    </source>
</reference>
<dbReference type="EMBL" id="JACRUM010000004">
    <property type="protein sequence ID" value="MBC5863646.1"/>
    <property type="molecule type" value="Genomic_DNA"/>
</dbReference>
<evidence type="ECO:0000313" key="2">
    <source>
        <dbReference type="Proteomes" id="UP000621670"/>
    </source>
</evidence>
<organism evidence="1 2">
    <name type="scientific">Flavobacterium turcicum</name>
    <dbReference type="NCBI Taxonomy" id="2764718"/>
    <lineage>
        <taxon>Bacteria</taxon>
        <taxon>Pseudomonadati</taxon>
        <taxon>Bacteroidota</taxon>
        <taxon>Flavobacteriia</taxon>
        <taxon>Flavobacteriales</taxon>
        <taxon>Flavobacteriaceae</taxon>
        <taxon>Flavobacterium</taxon>
    </lineage>
</organism>
<keyword evidence="2" id="KW-1185">Reference proteome</keyword>
<dbReference type="SUPFAM" id="SSF53756">
    <property type="entry name" value="UDP-Glycosyltransferase/glycogen phosphorylase"/>
    <property type="match status" value="1"/>
</dbReference>
<sequence length="400" mass="45637">MKFLVIAQNLKVSGASEGIVSRSFLAKLRMAYPESVIDVLYLKNHSSEDQLDLLPIDSIQSHVLNLKPPFVTKWLNRISWRLFHISLYDRFVHKLYGSYISKIKHEQYDHVFIRSSGLNHETLLGARDLPILKKAIINFHDPYPFFWYQGSHHELSGVELFRLKTMYKVVQQAKACISTAQLMSNDLEFLYGSRKKFSTIPHQFSPSVFDLTDIQKVRPKQKKLTIAYHGSIQFGRKINTLLDAYSALVTENVIIKEKTELVLRLGGGDVNALRDNYKDCDNIAILPTLNFSNSAYEQTHIADINVILENGPMYCNILVGKAPFLASLHKPVFCVSPERSELKQIIEDPELIANGGNLADVKVKLKALIEKRLVSNENVNCFGDYFGNDFFKEKLDEVLI</sequence>
<evidence type="ECO:0000313" key="1">
    <source>
        <dbReference type="EMBL" id="MBC5863646.1"/>
    </source>
</evidence>
<accession>A0ABR7JGM2</accession>